<feature type="region of interest" description="Disordered" evidence="1">
    <location>
        <begin position="272"/>
        <end position="333"/>
    </location>
</feature>
<keyword evidence="2" id="KW-0472">Membrane</keyword>
<dbReference type="InterPro" id="IPR018392">
    <property type="entry name" value="LysM"/>
</dbReference>
<keyword evidence="2" id="KW-0812">Transmembrane</keyword>
<accession>A0A395XMI5</accession>
<evidence type="ECO:0000259" key="3">
    <source>
        <dbReference type="PROSITE" id="PS51782"/>
    </source>
</evidence>
<feature type="domain" description="LysM" evidence="3">
    <location>
        <begin position="340"/>
        <end position="387"/>
    </location>
</feature>
<evidence type="ECO:0000313" key="9">
    <source>
        <dbReference type="Proteomes" id="UP000284962"/>
    </source>
</evidence>
<feature type="compositionally biased region" description="Polar residues" evidence="1">
    <location>
        <begin position="272"/>
        <end position="290"/>
    </location>
</feature>
<dbReference type="InterPro" id="IPR036779">
    <property type="entry name" value="LysM_dom_sf"/>
</dbReference>
<feature type="compositionally biased region" description="Basic and acidic residues" evidence="1">
    <location>
        <begin position="312"/>
        <end position="322"/>
    </location>
</feature>
<evidence type="ECO:0000313" key="8">
    <source>
        <dbReference type="Proteomes" id="UP000283630"/>
    </source>
</evidence>
<sequence>MERQLPKNVRQIGNVCDEPKIYVEDYVDTFLGQLQEKAMEKPVAAALTGEITKCEDKVVVYISGAIRAEDVEVEGTNLKISEEIWEKIEKEQKEYFKDQKLIGWCLLETGHPMSMNRGAQELHRKMYDQENTIFIWKDASSSDEMYFAYKYNELMQIGGHYIYYEKNPQMQNYMINTRRQNGVTPSEMVEDRATKDFRSAVRQRMEIKEQSQSSKLLYATSALLVVVVLAIGVSMMNNFERMESVQQSLEQLASAKGTEAKVDDNAQVNDQRVNGENENQINAQSEGQNQEETKENQNSETVAASGSVKASSDTKKSNDAKSEGTVPEVSTVQEQLSQSDYYTVKKGDTLASISKKTYGDTGHVEAICKMNGLSDGNLIFIGQKLLLP</sequence>
<evidence type="ECO:0000313" key="4">
    <source>
        <dbReference type="EMBL" id="RGT06124.1"/>
    </source>
</evidence>
<name>A0A395XMI5_9FIRM</name>
<dbReference type="Pfam" id="PF01476">
    <property type="entry name" value="LysM"/>
    <property type="match status" value="1"/>
</dbReference>
<dbReference type="Proteomes" id="UP000266376">
    <property type="component" value="Unassembled WGS sequence"/>
</dbReference>
<dbReference type="SMART" id="SM00257">
    <property type="entry name" value="LysM"/>
    <property type="match status" value="1"/>
</dbReference>
<evidence type="ECO:0000313" key="7">
    <source>
        <dbReference type="Proteomes" id="UP000266376"/>
    </source>
</evidence>
<dbReference type="PANTHER" id="PTHR34700">
    <property type="entry name" value="POTASSIUM BINDING PROTEIN KBP"/>
    <property type="match status" value="1"/>
</dbReference>
<dbReference type="Gene3D" id="3.10.350.10">
    <property type="entry name" value="LysM domain"/>
    <property type="match status" value="1"/>
</dbReference>
<dbReference type="PANTHER" id="PTHR34700:SF4">
    <property type="entry name" value="PHAGE-LIKE ELEMENT PBSX PROTEIN XKDP"/>
    <property type="match status" value="1"/>
</dbReference>
<dbReference type="Proteomes" id="UP000283630">
    <property type="component" value="Unassembled WGS sequence"/>
</dbReference>
<dbReference type="EMBL" id="QSAJ01000034">
    <property type="protein sequence ID" value="RGW51101.1"/>
    <property type="molecule type" value="Genomic_DNA"/>
</dbReference>
<dbReference type="CDD" id="cd00118">
    <property type="entry name" value="LysM"/>
    <property type="match status" value="1"/>
</dbReference>
<organism evidence="5 7">
    <name type="scientific">Dorea formicigenerans</name>
    <dbReference type="NCBI Taxonomy" id="39486"/>
    <lineage>
        <taxon>Bacteria</taxon>
        <taxon>Bacillati</taxon>
        <taxon>Bacillota</taxon>
        <taxon>Clostridia</taxon>
        <taxon>Lachnospirales</taxon>
        <taxon>Lachnospiraceae</taxon>
        <taxon>Dorea</taxon>
    </lineage>
</organism>
<feature type="compositionally biased region" description="Polar residues" evidence="1">
    <location>
        <begin position="298"/>
        <end position="311"/>
    </location>
</feature>
<dbReference type="Proteomes" id="UP000284962">
    <property type="component" value="Unassembled WGS sequence"/>
</dbReference>
<protein>
    <submittedName>
        <fullName evidence="5">LysM domain-containing protein</fullName>
    </submittedName>
</protein>
<reference evidence="7 8" key="1">
    <citation type="submission" date="2018-08" db="EMBL/GenBank/DDBJ databases">
        <title>A genome reference for cultivated species of the human gut microbiota.</title>
        <authorList>
            <person name="Zou Y."/>
            <person name="Xue W."/>
            <person name="Luo G."/>
        </authorList>
    </citation>
    <scope>NUCLEOTIDE SEQUENCE [LARGE SCALE GENOMIC DNA]</scope>
    <source>
        <strain evidence="5 7">AF12-11</strain>
        <strain evidence="4 8">AF19-4AC</strain>
        <strain evidence="6 9">AM46-16</strain>
    </source>
</reference>
<evidence type="ECO:0000256" key="2">
    <source>
        <dbReference type="SAM" id="Phobius"/>
    </source>
</evidence>
<comment type="caution">
    <text evidence="5">The sequence shown here is derived from an EMBL/GenBank/DDBJ whole genome shotgun (WGS) entry which is preliminary data.</text>
</comment>
<dbReference type="RefSeq" id="WP_118146422.1">
    <property type="nucleotide sequence ID" value="NZ_QRWH01000028.1"/>
</dbReference>
<evidence type="ECO:0000313" key="5">
    <source>
        <dbReference type="EMBL" id="RGW51101.1"/>
    </source>
</evidence>
<feature type="transmembrane region" description="Helical" evidence="2">
    <location>
        <begin position="216"/>
        <end position="236"/>
    </location>
</feature>
<dbReference type="AlphaFoldDB" id="A0A395XMI5"/>
<dbReference type="EMBL" id="QSEW01000028">
    <property type="protein sequence ID" value="RGZ96861.1"/>
    <property type="molecule type" value="Genomic_DNA"/>
</dbReference>
<dbReference type="SUPFAM" id="SSF54106">
    <property type="entry name" value="LysM domain"/>
    <property type="match status" value="1"/>
</dbReference>
<keyword evidence="2" id="KW-1133">Transmembrane helix</keyword>
<dbReference type="PROSITE" id="PS51782">
    <property type="entry name" value="LYSM"/>
    <property type="match status" value="1"/>
</dbReference>
<dbReference type="InterPro" id="IPR052196">
    <property type="entry name" value="Bact_Kbp"/>
</dbReference>
<proteinExistence type="predicted"/>
<evidence type="ECO:0000313" key="6">
    <source>
        <dbReference type="EMBL" id="RGZ96861.1"/>
    </source>
</evidence>
<gene>
    <name evidence="6" type="ORF">DW957_15065</name>
    <name evidence="5" type="ORF">DWV67_12370</name>
    <name evidence="4" type="ORF">DWX53_16155</name>
</gene>
<evidence type="ECO:0000256" key="1">
    <source>
        <dbReference type="SAM" id="MobiDB-lite"/>
    </source>
</evidence>
<dbReference type="EMBL" id="QRWH01000028">
    <property type="protein sequence ID" value="RGT06124.1"/>
    <property type="molecule type" value="Genomic_DNA"/>
</dbReference>